<dbReference type="AlphaFoldDB" id="A0A2P2LN40"/>
<dbReference type="EMBL" id="GGEC01038901">
    <property type="protein sequence ID" value="MBX19385.1"/>
    <property type="molecule type" value="Transcribed_RNA"/>
</dbReference>
<sequence length="119" mass="13580">MPIFEPARADTTGSSQEKQQSLLLVNLDLALYKAKALARSYRHQEAEEILEKCISYWPEDGRPYVALGKILSKQSKLTEARAVYEKGCQATQGENPYIWQVCDLSSGPFLSRHKMWRCL</sequence>
<dbReference type="GO" id="GO:0003727">
    <property type="term" value="F:single-stranded RNA binding"/>
    <property type="evidence" value="ECO:0007669"/>
    <property type="project" value="TreeGrafter"/>
</dbReference>
<organism evidence="1">
    <name type="scientific">Rhizophora mucronata</name>
    <name type="common">Asiatic mangrove</name>
    <dbReference type="NCBI Taxonomy" id="61149"/>
    <lineage>
        <taxon>Eukaryota</taxon>
        <taxon>Viridiplantae</taxon>
        <taxon>Streptophyta</taxon>
        <taxon>Embryophyta</taxon>
        <taxon>Tracheophyta</taxon>
        <taxon>Spermatophyta</taxon>
        <taxon>Magnoliopsida</taxon>
        <taxon>eudicotyledons</taxon>
        <taxon>Gunneridae</taxon>
        <taxon>Pentapetalae</taxon>
        <taxon>rosids</taxon>
        <taxon>fabids</taxon>
        <taxon>Malpighiales</taxon>
        <taxon>Rhizophoraceae</taxon>
        <taxon>Rhizophora</taxon>
    </lineage>
</organism>
<dbReference type="Gene3D" id="1.25.40.10">
    <property type="entry name" value="Tetratricopeptide repeat domain"/>
    <property type="match status" value="1"/>
</dbReference>
<protein>
    <submittedName>
        <fullName evidence="1">Uncharacterized protein</fullName>
    </submittedName>
</protein>
<dbReference type="InterPro" id="IPR044624">
    <property type="entry name" value="Mbb1-like"/>
</dbReference>
<dbReference type="GO" id="GO:0003729">
    <property type="term" value="F:mRNA binding"/>
    <property type="evidence" value="ECO:0007669"/>
    <property type="project" value="InterPro"/>
</dbReference>
<name>A0A2P2LN40_RHIMU</name>
<proteinExistence type="predicted"/>
<dbReference type="InterPro" id="IPR011990">
    <property type="entry name" value="TPR-like_helical_dom_sf"/>
</dbReference>
<dbReference type="PANTHER" id="PTHR44917:SF1">
    <property type="entry name" value="PROTEIN HIGH CHLOROPHYLL FLUORESCENT 107"/>
    <property type="match status" value="1"/>
</dbReference>
<dbReference type="PANTHER" id="PTHR44917">
    <property type="entry name" value="PROTEIN HIGH CHLOROPHYLL FLUORESCENT 107"/>
    <property type="match status" value="1"/>
</dbReference>
<evidence type="ECO:0000313" key="1">
    <source>
        <dbReference type="EMBL" id="MBX19385.1"/>
    </source>
</evidence>
<dbReference type="GO" id="GO:0009507">
    <property type="term" value="C:chloroplast"/>
    <property type="evidence" value="ECO:0007669"/>
    <property type="project" value="TreeGrafter"/>
</dbReference>
<dbReference type="GO" id="GO:0006397">
    <property type="term" value="P:mRNA processing"/>
    <property type="evidence" value="ECO:0007669"/>
    <property type="project" value="InterPro"/>
</dbReference>
<dbReference type="GO" id="GO:0006417">
    <property type="term" value="P:regulation of translation"/>
    <property type="evidence" value="ECO:0007669"/>
    <property type="project" value="TreeGrafter"/>
</dbReference>
<dbReference type="SUPFAM" id="SSF48452">
    <property type="entry name" value="TPR-like"/>
    <property type="match status" value="1"/>
</dbReference>
<dbReference type="Pfam" id="PF13181">
    <property type="entry name" value="TPR_8"/>
    <property type="match status" value="1"/>
</dbReference>
<dbReference type="InterPro" id="IPR019734">
    <property type="entry name" value="TPR_rpt"/>
</dbReference>
<accession>A0A2P2LN40</accession>
<reference evidence="1" key="1">
    <citation type="submission" date="2018-02" db="EMBL/GenBank/DDBJ databases">
        <title>Rhizophora mucronata_Transcriptome.</title>
        <authorList>
            <person name="Meera S.P."/>
            <person name="Sreeshan A."/>
            <person name="Augustine A."/>
        </authorList>
    </citation>
    <scope>NUCLEOTIDE SEQUENCE</scope>
    <source>
        <tissue evidence="1">Leaf</tissue>
    </source>
</reference>